<dbReference type="GO" id="GO:0007166">
    <property type="term" value="P:cell surface receptor signaling pathway"/>
    <property type="evidence" value="ECO:0007669"/>
    <property type="project" value="TreeGrafter"/>
</dbReference>
<keyword evidence="3 7" id="KW-0812">Transmembrane</keyword>
<proteinExistence type="inferred from homology"/>
<evidence type="ECO:0000256" key="3">
    <source>
        <dbReference type="ARBA" id="ARBA00022692"/>
    </source>
</evidence>
<evidence type="ECO:0000256" key="2">
    <source>
        <dbReference type="ARBA" id="ARBA00009565"/>
    </source>
</evidence>
<keyword evidence="9" id="KW-1185">Reference proteome</keyword>
<sequence length="203" mass="23373">MTQGRMKSTTEEAAPVQMYNLQNPEPRAPHEDKRSSRPTHYMTSFHIVLEKETRMLGAAQVMVGLIHCALGYFWIQLYIREFDSISIDYLPITLLSGYPFWAFLFFVISGIFAIEAEKTSSPKLLKYTIRVNTHSSVLAIIGLFLIGLEIILFLMKQVKIVWIQRSGMMLSVYLWLFSILELFLAITVIRLGNQAFYHTSNLI</sequence>
<evidence type="ECO:0000256" key="5">
    <source>
        <dbReference type="ARBA" id="ARBA00023136"/>
    </source>
</evidence>
<gene>
    <name evidence="8" type="ORF">NYPRO_LOCUS3038</name>
</gene>
<comment type="caution">
    <text evidence="8">The sequence shown here is derived from an EMBL/GenBank/DDBJ whole genome shotgun (WGS) entry which is preliminary data.</text>
</comment>
<keyword evidence="5 7" id="KW-0472">Membrane</keyword>
<feature type="transmembrane region" description="Helical" evidence="7">
    <location>
        <begin position="135"/>
        <end position="155"/>
    </location>
</feature>
<dbReference type="Pfam" id="PF04103">
    <property type="entry name" value="CD20"/>
    <property type="match status" value="1"/>
</dbReference>
<keyword evidence="4 7" id="KW-1133">Transmembrane helix</keyword>
<evidence type="ECO:0000256" key="1">
    <source>
        <dbReference type="ARBA" id="ARBA00004141"/>
    </source>
</evidence>
<feature type="transmembrane region" description="Helical" evidence="7">
    <location>
        <begin position="55"/>
        <end position="75"/>
    </location>
</feature>
<accession>A0A811XZ63</accession>
<name>A0A811XZ63_NYCPR</name>
<reference evidence="8" key="1">
    <citation type="submission" date="2020-12" db="EMBL/GenBank/DDBJ databases">
        <authorList>
            <consortium name="Molecular Ecology Group"/>
        </authorList>
    </citation>
    <scope>NUCLEOTIDE SEQUENCE</scope>
    <source>
        <strain evidence="8">TBG_1078</strain>
    </source>
</reference>
<dbReference type="AlphaFoldDB" id="A0A811XZ63"/>
<comment type="subcellular location">
    <subcellularLocation>
        <location evidence="1">Membrane</location>
        <topology evidence="1">Multi-pass membrane protein</topology>
    </subcellularLocation>
</comment>
<evidence type="ECO:0000313" key="8">
    <source>
        <dbReference type="EMBL" id="CAD7670243.1"/>
    </source>
</evidence>
<evidence type="ECO:0000256" key="6">
    <source>
        <dbReference type="SAM" id="MobiDB-lite"/>
    </source>
</evidence>
<comment type="similarity">
    <text evidence="2">Belongs to the MS4A family.</text>
</comment>
<evidence type="ECO:0000313" key="9">
    <source>
        <dbReference type="Proteomes" id="UP000645828"/>
    </source>
</evidence>
<dbReference type="Proteomes" id="UP000645828">
    <property type="component" value="Unassembled WGS sequence"/>
</dbReference>
<feature type="region of interest" description="Disordered" evidence="6">
    <location>
        <begin position="17"/>
        <end position="37"/>
    </location>
</feature>
<feature type="transmembrane region" description="Helical" evidence="7">
    <location>
        <begin position="95"/>
        <end position="114"/>
    </location>
</feature>
<dbReference type="InterPro" id="IPR030417">
    <property type="entry name" value="MS4A"/>
</dbReference>
<evidence type="ECO:0000256" key="4">
    <source>
        <dbReference type="ARBA" id="ARBA00022989"/>
    </source>
</evidence>
<evidence type="ECO:0000256" key="7">
    <source>
        <dbReference type="SAM" id="Phobius"/>
    </source>
</evidence>
<organism evidence="8 9">
    <name type="scientific">Nyctereutes procyonoides</name>
    <name type="common">Raccoon dog</name>
    <name type="synonym">Canis procyonoides</name>
    <dbReference type="NCBI Taxonomy" id="34880"/>
    <lineage>
        <taxon>Eukaryota</taxon>
        <taxon>Metazoa</taxon>
        <taxon>Chordata</taxon>
        <taxon>Craniata</taxon>
        <taxon>Vertebrata</taxon>
        <taxon>Euteleostomi</taxon>
        <taxon>Mammalia</taxon>
        <taxon>Eutheria</taxon>
        <taxon>Laurasiatheria</taxon>
        <taxon>Carnivora</taxon>
        <taxon>Caniformia</taxon>
        <taxon>Canidae</taxon>
        <taxon>Nyctereutes</taxon>
    </lineage>
</organism>
<dbReference type="GO" id="GO:0005886">
    <property type="term" value="C:plasma membrane"/>
    <property type="evidence" value="ECO:0007669"/>
    <property type="project" value="TreeGrafter"/>
</dbReference>
<dbReference type="PANTHER" id="PTHR23320:SF152">
    <property type="match status" value="1"/>
</dbReference>
<dbReference type="InterPro" id="IPR007237">
    <property type="entry name" value="CD20-like"/>
</dbReference>
<feature type="transmembrane region" description="Helical" evidence="7">
    <location>
        <begin position="167"/>
        <end position="189"/>
    </location>
</feature>
<protein>
    <submittedName>
        <fullName evidence="8">(raccoon dog) hypothetical protein</fullName>
    </submittedName>
</protein>
<dbReference type="EMBL" id="CAJHUB010000654">
    <property type="protein sequence ID" value="CAD7670243.1"/>
    <property type="molecule type" value="Genomic_DNA"/>
</dbReference>
<dbReference type="PANTHER" id="PTHR23320">
    <property type="entry name" value="MEMBRANE-SPANNING 4-DOMAINS SUBFAMILY A MS4A -RELATED"/>
    <property type="match status" value="1"/>
</dbReference>